<dbReference type="OrthoDB" id="556169at2"/>
<sequence>MILDANLLLYAVDADSRHHAAAAAWLEETLSGANRVGLPWQTIGAFLRIVSHPRVAENPLTASDAWSHVADWLAMPVVWIPPATEATARVYAGICAQVDVTANLVPDAQLAALAIEYGVELASADSDFQRFPGLRWINPLSPG</sequence>
<keyword evidence="2 6" id="KW-0540">Nuclease</keyword>
<keyword evidence="4 6" id="KW-0378">Hydrolase</keyword>
<dbReference type="HAMAP" id="MF_00265">
    <property type="entry name" value="VapC_Nob1"/>
    <property type="match status" value="1"/>
</dbReference>
<evidence type="ECO:0000256" key="3">
    <source>
        <dbReference type="ARBA" id="ARBA00022723"/>
    </source>
</evidence>
<evidence type="ECO:0000313" key="9">
    <source>
        <dbReference type="EMBL" id="OBY33076.1"/>
    </source>
</evidence>
<comment type="cofactor">
    <cofactor evidence="6">
        <name>Mg(2+)</name>
        <dbReference type="ChEBI" id="CHEBI:18420"/>
    </cofactor>
</comment>
<evidence type="ECO:0000256" key="2">
    <source>
        <dbReference type="ARBA" id="ARBA00022722"/>
    </source>
</evidence>
<evidence type="ECO:0000313" key="8">
    <source>
        <dbReference type="EMBL" id="NDJ89154.1"/>
    </source>
</evidence>
<dbReference type="AlphaFoldDB" id="A0A1B8SK13"/>
<dbReference type="Proteomes" id="UP000466523">
    <property type="component" value="Unassembled WGS sequence"/>
</dbReference>
<comment type="caution">
    <text evidence="9">The sequence shown here is derived from an EMBL/GenBank/DDBJ whole genome shotgun (WGS) entry which is preliminary data.</text>
</comment>
<dbReference type="GO" id="GO:0016788">
    <property type="term" value="F:hydrolase activity, acting on ester bonds"/>
    <property type="evidence" value="ECO:0007669"/>
    <property type="project" value="InterPro"/>
</dbReference>
<dbReference type="GO" id="GO:0090729">
    <property type="term" value="F:toxin activity"/>
    <property type="evidence" value="ECO:0007669"/>
    <property type="project" value="UniProtKB-KW"/>
</dbReference>
<evidence type="ECO:0000259" key="7">
    <source>
        <dbReference type="Pfam" id="PF01850"/>
    </source>
</evidence>
<dbReference type="GO" id="GO:0000287">
    <property type="term" value="F:magnesium ion binding"/>
    <property type="evidence" value="ECO:0007669"/>
    <property type="project" value="UniProtKB-UniRule"/>
</dbReference>
<proteinExistence type="inferred from homology"/>
<accession>A0A1B8SK13</accession>
<reference evidence="8 11" key="2">
    <citation type="submission" date="2020-01" db="EMBL/GenBank/DDBJ databases">
        <authorList>
            <person name="Sanchez-Estrada R."/>
            <person name="Gonzalez-Y-Merchand J.A."/>
            <person name="Rivera-Gutierrez S."/>
        </authorList>
    </citation>
    <scope>NUCLEOTIDE SEQUENCE [LARGE SCALE GENOMIC DNA]</scope>
    <source>
        <strain evidence="8 11">CST 7247</strain>
    </source>
</reference>
<keyword evidence="6" id="KW-0800">Toxin</keyword>
<organism evidence="9 10">
    <name type="scientific">Mycolicibacter kumamotonensis</name>
    <dbReference type="NCBI Taxonomy" id="354243"/>
    <lineage>
        <taxon>Bacteria</taxon>
        <taxon>Bacillati</taxon>
        <taxon>Actinomycetota</taxon>
        <taxon>Actinomycetes</taxon>
        <taxon>Mycobacteriales</taxon>
        <taxon>Mycobacteriaceae</taxon>
        <taxon>Mycolicibacter</taxon>
    </lineage>
</organism>
<evidence type="ECO:0000256" key="5">
    <source>
        <dbReference type="ARBA" id="ARBA00022842"/>
    </source>
</evidence>
<dbReference type="EC" id="3.1.-.-" evidence="6"/>
<keyword evidence="3 6" id="KW-0479">Metal-binding</keyword>
<feature type="binding site" evidence="6">
    <location>
        <position position="4"/>
    </location>
    <ligand>
        <name>Mg(2+)</name>
        <dbReference type="ChEBI" id="CHEBI:18420"/>
    </ligand>
</feature>
<dbReference type="PATRIC" id="fig|354243.3.peg.934"/>
<gene>
    <name evidence="6" type="primary">vapC</name>
    <name evidence="9" type="ORF">ACT18_04425</name>
    <name evidence="8" type="ORF">GWR20_08290</name>
</gene>
<dbReference type="EMBL" id="JAACYR010000022">
    <property type="protein sequence ID" value="NDJ89154.1"/>
    <property type="molecule type" value="Genomic_DNA"/>
</dbReference>
<feature type="domain" description="PIN" evidence="7">
    <location>
        <begin position="1"/>
        <end position="132"/>
    </location>
</feature>
<dbReference type="GO" id="GO:0045926">
    <property type="term" value="P:negative regulation of growth"/>
    <property type="evidence" value="ECO:0007669"/>
    <property type="project" value="UniProtKB-ARBA"/>
</dbReference>
<comment type="similarity">
    <text evidence="6">Belongs to the PINc/VapC protein family.</text>
</comment>
<dbReference type="GO" id="GO:0004540">
    <property type="term" value="F:RNA nuclease activity"/>
    <property type="evidence" value="ECO:0007669"/>
    <property type="project" value="InterPro"/>
</dbReference>
<reference evidence="9 10" key="1">
    <citation type="submission" date="2015-06" db="EMBL/GenBank/DDBJ databases">
        <title>Genome sequence of Mycobacterium kumamotonense strain Roo.</title>
        <authorList>
            <person name="Greninger A.L."/>
            <person name="Cunningham G."/>
            <person name="Miller S."/>
        </authorList>
    </citation>
    <scope>NUCLEOTIDE SEQUENCE [LARGE SCALE GENOMIC DNA]</scope>
    <source>
        <strain evidence="9 10">Roo</strain>
    </source>
</reference>
<evidence type="ECO:0000313" key="10">
    <source>
        <dbReference type="Proteomes" id="UP000092668"/>
    </source>
</evidence>
<dbReference type="InterPro" id="IPR006226">
    <property type="entry name" value="Mtu_PIN"/>
</dbReference>
<dbReference type="SUPFAM" id="SSF88723">
    <property type="entry name" value="PIN domain-like"/>
    <property type="match status" value="1"/>
</dbReference>
<dbReference type="RefSeq" id="WP_065287246.1">
    <property type="nucleotide sequence ID" value="NZ_JAACYR010000022.1"/>
</dbReference>
<keyword evidence="5 6" id="KW-0460">Magnesium</keyword>
<dbReference type="Proteomes" id="UP000092668">
    <property type="component" value="Unassembled WGS sequence"/>
</dbReference>
<evidence type="ECO:0000313" key="11">
    <source>
        <dbReference type="Proteomes" id="UP000466523"/>
    </source>
</evidence>
<dbReference type="EMBL" id="LFOE01000003">
    <property type="protein sequence ID" value="OBY33076.1"/>
    <property type="molecule type" value="Genomic_DNA"/>
</dbReference>
<evidence type="ECO:0000256" key="4">
    <source>
        <dbReference type="ARBA" id="ARBA00022801"/>
    </source>
</evidence>
<feature type="binding site" evidence="6">
    <location>
        <position position="107"/>
    </location>
    <ligand>
        <name>Mg(2+)</name>
        <dbReference type="ChEBI" id="CHEBI:18420"/>
    </ligand>
</feature>
<dbReference type="InterPro" id="IPR029060">
    <property type="entry name" value="PIN-like_dom_sf"/>
</dbReference>
<keyword evidence="1 6" id="KW-1277">Toxin-antitoxin system</keyword>
<evidence type="ECO:0000256" key="1">
    <source>
        <dbReference type="ARBA" id="ARBA00022649"/>
    </source>
</evidence>
<dbReference type="NCBIfam" id="TIGR00028">
    <property type="entry name" value="Mtu_PIN_fam"/>
    <property type="match status" value="1"/>
</dbReference>
<comment type="function">
    <text evidence="6">Toxic component of a toxin-antitoxin (TA) system. An RNase.</text>
</comment>
<name>A0A1B8SK13_9MYCO</name>
<dbReference type="Pfam" id="PF01850">
    <property type="entry name" value="PIN"/>
    <property type="match status" value="1"/>
</dbReference>
<dbReference type="InterPro" id="IPR002716">
    <property type="entry name" value="PIN_dom"/>
</dbReference>
<dbReference type="InterPro" id="IPR022907">
    <property type="entry name" value="VapC_family"/>
</dbReference>
<protein>
    <recommendedName>
        <fullName evidence="6">Ribonuclease VapC</fullName>
        <shortName evidence="6">RNase VapC</shortName>
        <ecNumber evidence="6">3.1.-.-</ecNumber>
    </recommendedName>
    <alternativeName>
        <fullName evidence="6">Toxin VapC</fullName>
    </alternativeName>
</protein>
<evidence type="ECO:0000256" key="6">
    <source>
        <dbReference type="HAMAP-Rule" id="MF_00265"/>
    </source>
</evidence>
<keyword evidence="10" id="KW-1185">Reference proteome</keyword>
<dbReference type="Gene3D" id="3.40.50.1010">
    <property type="entry name" value="5'-nuclease"/>
    <property type="match status" value="1"/>
</dbReference>